<feature type="region of interest" description="Disordered" evidence="1">
    <location>
        <begin position="172"/>
        <end position="193"/>
    </location>
</feature>
<dbReference type="EMBL" id="JBHVZQ010000001">
    <property type="protein sequence ID" value="MFF1271967.1"/>
    <property type="molecule type" value="Genomic_DNA"/>
</dbReference>
<keyword evidence="3" id="KW-1185">Reference proteome</keyword>
<evidence type="ECO:0000256" key="1">
    <source>
        <dbReference type="SAM" id="MobiDB-lite"/>
    </source>
</evidence>
<evidence type="ECO:0000313" key="2">
    <source>
        <dbReference type="EMBL" id="MFF1271967.1"/>
    </source>
</evidence>
<accession>A0ABW6PYJ7</accession>
<gene>
    <name evidence="2" type="ORF">ACFVZC_00825</name>
</gene>
<organism evidence="2 3">
    <name type="scientific">Streptomyces marokkonensis</name>
    <dbReference type="NCBI Taxonomy" id="324855"/>
    <lineage>
        <taxon>Bacteria</taxon>
        <taxon>Bacillati</taxon>
        <taxon>Actinomycetota</taxon>
        <taxon>Actinomycetes</taxon>
        <taxon>Kitasatosporales</taxon>
        <taxon>Streptomycetaceae</taxon>
        <taxon>Streptomyces</taxon>
    </lineage>
</organism>
<dbReference type="Proteomes" id="UP001601627">
    <property type="component" value="Unassembled WGS sequence"/>
</dbReference>
<name>A0ABW6PYJ7_9ACTN</name>
<dbReference type="RefSeq" id="WP_388232162.1">
    <property type="nucleotide sequence ID" value="NZ_JBHVZQ010000001.1"/>
</dbReference>
<proteinExistence type="predicted"/>
<evidence type="ECO:0000313" key="3">
    <source>
        <dbReference type="Proteomes" id="UP001601627"/>
    </source>
</evidence>
<sequence>MPTDHACRAAADAVAHALGALREHLSGPGEHGGAPRLRYGEPVDGAAGLLVFLDGLHAELHGALTGWYCALDHRIRDALRLLPPVTGGAAPPAARLPSGWDGLGGVRYRAEEILTALSARPRGEAAGAAGLPRRLEVVEDVFAGALRRLGVPARESAGLAADMAAAAGSLFGMHPPDRPRAAAPPHAPAPDRHHAMPAVAFPQLGDLSQGGMP</sequence>
<protein>
    <submittedName>
        <fullName evidence="2">Uncharacterized protein</fullName>
    </submittedName>
</protein>
<reference evidence="2 3" key="1">
    <citation type="submission" date="2024-09" db="EMBL/GenBank/DDBJ databases">
        <title>The Natural Products Discovery Center: Release of the First 8490 Sequenced Strains for Exploring Actinobacteria Biosynthetic Diversity.</title>
        <authorList>
            <person name="Kalkreuter E."/>
            <person name="Kautsar S.A."/>
            <person name="Yang D."/>
            <person name="Bader C.D."/>
            <person name="Teijaro C.N."/>
            <person name="Fluegel L."/>
            <person name="Davis C.M."/>
            <person name="Simpson J.R."/>
            <person name="Lauterbach L."/>
            <person name="Steele A.D."/>
            <person name="Gui C."/>
            <person name="Meng S."/>
            <person name="Li G."/>
            <person name="Viehrig K."/>
            <person name="Ye F."/>
            <person name="Su P."/>
            <person name="Kiefer A.F."/>
            <person name="Nichols A."/>
            <person name="Cepeda A.J."/>
            <person name="Yan W."/>
            <person name="Fan B."/>
            <person name="Jiang Y."/>
            <person name="Adhikari A."/>
            <person name="Zheng C.-J."/>
            <person name="Schuster L."/>
            <person name="Cowan T.M."/>
            <person name="Smanski M.J."/>
            <person name="Chevrette M.G."/>
            <person name="De Carvalho L.P.S."/>
            <person name="Shen B."/>
        </authorList>
    </citation>
    <scope>NUCLEOTIDE SEQUENCE [LARGE SCALE GENOMIC DNA]</scope>
    <source>
        <strain evidence="2 3">NPDC058328</strain>
    </source>
</reference>
<comment type="caution">
    <text evidence="2">The sequence shown here is derived from an EMBL/GenBank/DDBJ whole genome shotgun (WGS) entry which is preliminary data.</text>
</comment>